<dbReference type="Gene3D" id="2.120.10.70">
    <property type="entry name" value="Fucose-specific lectin"/>
    <property type="match status" value="1"/>
</dbReference>
<evidence type="ECO:0000313" key="1">
    <source>
        <dbReference type="EMBL" id="GAH70598.1"/>
    </source>
</evidence>
<accession>X1JLF6</accession>
<organism evidence="1">
    <name type="scientific">marine sediment metagenome</name>
    <dbReference type="NCBI Taxonomy" id="412755"/>
    <lineage>
        <taxon>unclassified sequences</taxon>
        <taxon>metagenomes</taxon>
        <taxon>ecological metagenomes</taxon>
    </lineage>
</organism>
<protein>
    <submittedName>
        <fullName evidence="1">Uncharacterized protein</fullName>
    </submittedName>
</protein>
<name>X1JLF6_9ZZZZ</name>
<proteinExistence type="predicted"/>
<sequence>ITDSDDAGHFALYFDDTYFHCAYNYDPIPPGNHQLCYRRGLPNADGSVTWSAAQQTIVSTAGYMYPNIAVNSNGYPFVTYTVGVAGGLLCTKSSTDDGTWATDAGFPYTLDGANNYTYAIPVPLMAGRMFVGYGDTNELIRSQVWQSAGVWAAEKTNTNDMLGSYFSAVGQDDDVHITFLDQDTDEIRYVQYNYATNSFSAETVLYAGSDHSIGPVITRDLLDNLYVFWYNDPVADHIYYMKYDVFAGTWGTMVDWVNEAVLEGLPASSYLAC</sequence>
<dbReference type="EMBL" id="BARU01025794">
    <property type="protein sequence ID" value="GAH70598.1"/>
    <property type="molecule type" value="Genomic_DNA"/>
</dbReference>
<reference evidence="1" key="1">
    <citation type="journal article" date="2014" name="Front. Microbiol.">
        <title>High frequency of phylogenetically diverse reductive dehalogenase-homologous genes in deep subseafloor sedimentary metagenomes.</title>
        <authorList>
            <person name="Kawai M."/>
            <person name="Futagami T."/>
            <person name="Toyoda A."/>
            <person name="Takaki Y."/>
            <person name="Nishi S."/>
            <person name="Hori S."/>
            <person name="Arai W."/>
            <person name="Tsubouchi T."/>
            <person name="Morono Y."/>
            <person name="Uchiyama I."/>
            <person name="Ito T."/>
            <person name="Fujiyama A."/>
            <person name="Inagaki F."/>
            <person name="Takami H."/>
        </authorList>
    </citation>
    <scope>NUCLEOTIDE SEQUENCE</scope>
    <source>
        <strain evidence="1">Expedition CK06-06</strain>
    </source>
</reference>
<dbReference type="AlphaFoldDB" id="X1JLF6"/>
<dbReference type="SUPFAM" id="SSF89372">
    <property type="entry name" value="Fucose-specific lectin"/>
    <property type="match status" value="1"/>
</dbReference>
<gene>
    <name evidence="1" type="ORF">S03H2_41513</name>
</gene>
<feature type="non-terminal residue" evidence="1">
    <location>
        <position position="273"/>
    </location>
</feature>
<comment type="caution">
    <text evidence="1">The sequence shown here is derived from an EMBL/GenBank/DDBJ whole genome shotgun (WGS) entry which is preliminary data.</text>
</comment>
<feature type="non-terminal residue" evidence="1">
    <location>
        <position position="1"/>
    </location>
</feature>